<dbReference type="PANTHER" id="PTHR23052">
    <property type="entry name" value="AXONEMAL DYNEIN LIGHT CHAIN DOMAIN-CONTAINING PROTEIN 1"/>
    <property type="match status" value="1"/>
</dbReference>
<dbReference type="PANTHER" id="PTHR23052:SF1">
    <property type="entry name" value="AXONEMAL DYNEIN LIGHT CHAIN DOMAIN-CONTAINING PROTEIN 1"/>
    <property type="match status" value="1"/>
</dbReference>
<dbReference type="InterPro" id="IPR052845">
    <property type="entry name" value="Axonemal_dynein_LC_domain"/>
</dbReference>
<evidence type="ECO:0000313" key="2">
    <source>
        <dbReference type="EMBL" id="CAF1141397.1"/>
    </source>
</evidence>
<dbReference type="EMBL" id="CAJNOC010010596">
    <property type="protein sequence ID" value="CAF1141397.1"/>
    <property type="molecule type" value="Genomic_DNA"/>
</dbReference>
<dbReference type="AlphaFoldDB" id="A0A814S2V1"/>
<gene>
    <name evidence="2" type="ORF">OXX778_LOCUS22911</name>
</gene>
<name>A0A814S2V1_9BILA</name>
<feature type="region of interest" description="Disordered" evidence="1">
    <location>
        <begin position="160"/>
        <end position="202"/>
    </location>
</feature>
<protein>
    <submittedName>
        <fullName evidence="2">Uncharacterized protein</fullName>
    </submittedName>
</protein>
<evidence type="ECO:0000256" key="1">
    <source>
        <dbReference type="SAM" id="MobiDB-lite"/>
    </source>
</evidence>
<feature type="non-terminal residue" evidence="2">
    <location>
        <position position="1"/>
    </location>
</feature>
<accession>A0A814S2V1</accession>
<dbReference type="Proteomes" id="UP000663879">
    <property type="component" value="Unassembled WGS sequence"/>
</dbReference>
<sequence length="226" mass="26385">MAAFSHYVDSQDAHIVEEVNNIHTKMIHWMVQALIRLAPDREDMSEEAKRIVYDSTSTVEVLEKIGATISEKLEKFSISLADRCNNIITEEENTRKANEESKYEKEFQNLQVFKSEVKEWNYVVKLLIAELNATESREKSNLEALTEDDYEETDQVFKEEMQEVEESENKHEIIENEEPQQNKPNTPEKTKENATNKEKSVKFEIISHDSNTEYKFLDSINLDDSN</sequence>
<evidence type="ECO:0000313" key="3">
    <source>
        <dbReference type="Proteomes" id="UP000663879"/>
    </source>
</evidence>
<dbReference type="OrthoDB" id="10069725at2759"/>
<keyword evidence="3" id="KW-1185">Reference proteome</keyword>
<comment type="caution">
    <text evidence="2">The sequence shown here is derived from an EMBL/GenBank/DDBJ whole genome shotgun (WGS) entry which is preliminary data.</text>
</comment>
<reference evidence="2" key="1">
    <citation type="submission" date="2021-02" db="EMBL/GenBank/DDBJ databases">
        <authorList>
            <person name="Nowell W R."/>
        </authorList>
    </citation>
    <scope>NUCLEOTIDE SEQUENCE</scope>
    <source>
        <strain evidence="2">Ploen Becks lab</strain>
    </source>
</reference>
<feature type="compositionally biased region" description="Basic and acidic residues" evidence="1">
    <location>
        <begin position="186"/>
        <end position="202"/>
    </location>
</feature>
<organism evidence="2 3">
    <name type="scientific">Brachionus calyciflorus</name>
    <dbReference type="NCBI Taxonomy" id="104777"/>
    <lineage>
        <taxon>Eukaryota</taxon>
        <taxon>Metazoa</taxon>
        <taxon>Spiralia</taxon>
        <taxon>Gnathifera</taxon>
        <taxon>Rotifera</taxon>
        <taxon>Eurotatoria</taxon>
        <taxon>Monogononta</taxon>
        <taxon>Pseudotrocha</taxon>
        <taxon>Ploima</taxon>
        <taxon>Brachionidae</taxon>
        <taxon>Brachionus</taxon>
    </lineage>
</organism>
<feature type="compositionally biased region" description="Basic and acidic residues" evidence="1">
    <location>
        <begin position="160"/>
        <end position="174"/>
    </location>
</feature>
<proteinExistence type="predicted"/>